<dbReference type="RefSeq" id="WP_037924398.1">
    <property type="nucleotide sequence ID" value="NZ_CP054599.1"/>
</dbReference>
<keyword evidence="1" id="KW-0732">Signal</keyword>
<comment type="caution">
    <text evidence="2">The sequence shown here is derived from an EMBL/GenBank/DDBJ whole genome shotgun (WGS) entry which is preliminary data.</text>
</comment>
<name>A0A073JGC1_9RHOB</name>
<evidence type="ECO:0000313" key="2">
    <source>
        <dbReference type="EMBL" id="KEJ96762.1"/>
    </source>
</evidence>
<dbReference type="EMBL" id="JAMD01000003">
    <property type="protein sequence ID" value="KEJ96762.1"/>
    <property type="molecule type" value="Genomic_DNA"/>
</dbReference>
<dbReference type="Proteomes" id="UP000027746">
    <property type="component" value="Unassembled WGS sequence"/>
</dbReference>
<reference evidence="2 3" key="1">
    <citation type="submission" date="2014-01" db="EMBL/GenBank/DDBJ databases">
        <title>Sulfitobacter sp. H3 (MCCC 1A00686) Genome Sequencing.</title>
        <authorList>
            <person name="Lai Q."/>
            <person name="Hong Z."/>
        </authorList>
    </citation>
    <scope>NUCLEOTIDE SEQUENCE [LARGE SCALE GENOMIC DNA]</scope>
    <source>
        <strain evidence="2 3">H3</strain>
    </source>
</reference>
<evidence type="ECO:0000256" key="1">
    <source>
        <dbReference type="SAM" id="SignalP"/>
    </source>
</evidence>
<proteinExistence type="predicted"/>
<evidence type="ECO:0000313" key="3">
    <source>
        <dbReference type="Proteomes" id="UP000027746"/>
    </source>
</evidence>
<dbReference type="OrthoDB" id="7862366at2"/>
<organism evidence="2 3">
    <name type="scientific">Pseudosulfitobacter pseudonitzschiae</name>
    <dbReference type="NCBI Taxonomy" id="1402135"/>
    <lineage>
        <taxon>Bacteria</taxon>
        <taxon>Pseudomonadati</taxon>
        <taxon>Pseudomonadota</taxon>
        <taxon>Alphaproteobacteria</taxon>
        <taxon>Rhodobacterales</taxon>
        <taxon>Roseobacteraceae</taxon>
        <taxon>Pseudosulfitobacter</taxon>
    </lineage>
</organism>
<dbReference type="GeneID" id="68868917"/>
<keyword evidence="3" id="KW-1185">Reference proteome</keyword>
<accession>A0A073JGC1</accession>
<feature type="signal peptide" evidence="1">
    <location>
        <begin position="1"/>
        <end position="19"/>
    </location>
</feature>
<protein>
    <submittedName>
        <fullName evidence="2">Uncharacterized protein</fullName>
    </submittedName>
</protein>
<gene>
    <name evidence="2" type="ORF">SUH3_15515</name>
</gene>
<feature type="chain" id="PRO_5001690383" evidence="1">
    <location>
        <begin position="20"/>
        <end position="135"/>
    </location>
</feature>
<sequence length="135" mass="13958">MFRPLFTLIALAVTTPALAQNFTAENRLRVAPISGDAFEVIEAHGAGARELWCAAGDYARDRLNAASSARLYVVAPRGDSQAAPGRKAVAFALTPQGATPRTAVVLGVSTYNAGSNLSVAHAVTLCGGMLGRDGM</sequence>
<dbReference type="AlphaFoldDB" id="A0A073JGC1"/>